<comment type="subcellular location">
    <subcellularLocation>
        <location evidence="2">Membrane</location>
    </subcellularLocation>
</comment>
<dbReference type="InterPro" id="IPR036890">
    <property type="entry name" value="HATPase_C_sf"/>
</dbReference>
<gene>
    <name evidence="14" type="ORF">UFOPK2602_02418</name>
    <name evidence="15" type="ORF">UFOPK2806_01318</name>
    <name evidence="16" type="ORF">UFOPK3417_01420</name>
    <name evidence="17" type="ORF">UFOPK4306_00591</name>
</gene>
<evidence type="ECO:0000313" key="14">
    <source>
        <dbReference type="EMBL" id="CAB4732418.1"/>
    </source>
</evidence>
<evidence type="ECO:0000313" key="17">
    <source>
        <dbReference type="EMBL" id="CAB5056654.1"/>
    </source>
</evidence>
<dbReference type="InterPro" id="IPR005467">
    <property type="entry name" value="His_kinase_dom"/>
</dbReference>
<evidence type="ECO:0000256" key="8">
    <source>
        <dbReference type="ARBA" id="ARBA00022989"/>
    </source>
</evidence>
<dbReference type="EMBL" id="CAEZXX010000259">
    <property type="protein sequence ID" value="CAB4732418.1"/>
    <property type="molecule type" value="Genomic_DNA"/>
</dbReference>
<sequence>MPSNRTGWFRRRSIRFRVTVAASAALLVALVVGAFALIALQRRSMVDEIDRSLRDRIVGLIDSARLGQLTSAVPVTGRETGIVQIIAVDGTVLASTPGLSTAAVLDRVRPSTGSPAYASVKDLNVFGDVKDDWRIAALEVDSRIGPVGIYAATTLDGVNHLSNRLTLLFATGIPLLEALLILVVWFAVARALRPVELLTTQVDRVDPEHLEFRLTQEPTGDEIEHLTSTMNNLLERLHDARERERRFAADASHELRSPLAAARLGLEVAVAHPDRTDWQEVAADTLEELGRLEALARDLLDLTRLDTARTEAAARPVELQPLVHTELELRRLRRPDLGYASELSTLAVNGVPELLLRALRNALDNAERHARSTISVSLVRDGSDALLTVTNDGLSIDQQDRERVFQPFVRLDESRSSDSGGTGLGLAIVADILRAHRGTATFVDPPNGGGTALALRIPTLTPNNWLPPGLPAVPGPV</sequence>
<dbReference type="Gene3D" id="3.30.565.10">
    <property type="entry name" value="Histidine kinase-like ATPase, C-terminal domain"/>
    <property type="match status" value="1"/>
</dbReference>
<dbReference type="SMART" id="SM00304">
    <property type="entry name" value="HAMP"/>
    <property type="match status" value="1"/>
</dbReference>
<evidence type="ECO:0000256" key="7">
    <source>
        <dbReference type="ARBA" id="ARBA00022777"/>
    </source>
</evidence>
<dbReference type="PRINTS" id="PR00344">
    <property type="entry name" value="BCTRLSENSOR"/>
</dbReference>
<reference evidence="15" key="1">
    <citation type="submission" date="2020-05" db="EMBL/GenBank/DDBJ databases">
        <authorList>
            <person name="Chiriac C."/>
            <person name="Salcher M."/>
            <person name="Ghai R."/>
            <person name="Kavagutti S V."/>
        </authorList>
    </citation>
    <scope>NUCLEOTIDE SEQUENCE</scope>
</reference>
<keyword evidence="7" id="KW-0418">Kinase</keyword>
<comment type="catalytic activity">
    <reaction evidence="1">
        <text>ATP + protein L-histidine = ADP + protein N-phospho-L-histidine.</text>
        <dbReference type="EC" id="2.7.13.3"/>
    </reaction>
</comment>
<dbReference type="CDD" id="cd00082">
    <property type="entry name" value="HisKA"/>
    <property type="match status" value="1"/>
</dbReference>
<evidence type="ECO:0000256" key="6">
    <source>
        <dbReference type="ARBA" id="ARBA00022692"/>
    </source>
</evidence>
<dbReference type="AlphaFoldDB" id="A0A6J6U9R0"/>
<evidence type="ECO:0000256" key="3">
    <source>
        <dbReference type="ARBA" id="ARBA00012438"/>
    </source>
</evidence>
<keyword evidence="4" id="KW-0597">Phosphoprotein</keyword>
<organism evidence="15">
    <name type="scientific">freshwater metagenome</name>
    <dbReference type="NCBI Taxonomy" id="449393"/>
    <lineage>
        <taxon>unclassified sequences</taxon>
        <taxon>metagenomes</taxon>
        <taxon>ecological metagenomes</taxon>
    </lineage>
</organism>
<dbReference type="Gene3D" id="6.10.340.10">
    <property type="match status" value="1"/>
</dbReference>
<dbReference type="InterPro" id="IPR003661">
    <property type="entry name" value="HisK_dim/P_dom"/>
</dbReference>
<evidence type="ECO:0000256" key="10">
    <source>
        <dbReference type="ARBA" id="ARBA00023136"/>
    </source>
</evidence>
<dbReference type="InterPro" id="IPR003660">
    <property type="entry name" value="HAMP_dom"/>
</dbReference>
<evidence type="ECO:0000313" key="15">
    <source>
        <dbReference type="EMBL" id="CAB4755938.1"/>
    </source>
</evidence>
<evidence type="ECO:0000256" key="9">
    <source>
        <dbReference type="ARBA" id="ARBA00023012"/>
    </source>
</evidence>
<dbReference type="SMART" id="SM00387">
    <property type="entry name" value="HATPase_c"/>
    <property type="match status" value="1"/>
</dbReference>
<dbReference type="Gene3D" id="1.10.287.130">
    <property type="match status" value="1"/>
</dbReference>
<dbReference type="Pfam" id="PF00672">
    <property type="entry name" value="HAMP"/>
    <property type="match status" value="1"/>
</dbReference>
<dbReference type="EMBL" id="CAFBLR010000153">
    <property type="protein sequence ID" value="CAB4881570.1"/>
    <property type="molecule type" value="Genomic_DNA"/>
</dbReference>
<protein>
    <recommendedName>
        <fullName evidence="3">histidine kinase</fullName>
        <ecNumber evidence="3">2.7.13.3</ecNumber>
    </recommendedName>
</protein>
<dbReference type="InterPro" id="IPR003594">
    <property type="entry name" value="HATPase_dom"/>
</dbReference>
<dbReference type="PROSITE" id="PS50885">
    <property type="entry name" value="HAMP"/>
    <property type="match status" value="1"/>
</dbReference>
<evidence type="ECO:0000256" key="5">
    <source>
        <dbReference type="ARBA" id="ARBA00022679"/>
    </source>
</evidence>
<dbReference type="InterPro" id="IPR050428">
    <property type="entry name" value="TCS_sensor_his_kinase"/>
</dbReference>
<accession>A0A6J6U9R0</accession>
<dbReference type="PANTHER" id="PTHR45436:SF5">
    <property type="entry name" value="SENSOR HISTIDINE KINASE TRCS"/>
    <property type="match status" value="1"/>
</dbReference>
<dbReference type="InterPro" id="IPR004358">
    <property type="entry name" value="Sig_transdc_His_kin-like_C"/>
</dbReference>
<keyword evidence="5" id="KW-0808">Transferase</keyword>
<dbReference type="GO" id="GO:0000155">
    <property type="term" value="F:phosphorelay sensor kinase activity"/>
    <property type="evidence" value="ECO:0007669"/>
    <property type="project" value="InterPro"/>
</dbReference>
<keyword evidence="10 11" id="KW-0472">Membrane</keyword>
<dbReference type="PANTHER" id="PTHR45436">
    <property type="entry name" value="SENSOR HISTIDINE KINASE YKOH"/>
    <property type="match status" value="1"/>
</dbReference>
<evidence type="ECO:0000256" key="2">
    <source>
        <dbReference type="ARBA" id="ARBA00004370"/>
    </source>
</evidence>
<feature type="domain" description="HAMP" evidence="13">
    <location>
        <begin position="189"/>
        <end position="242"/>
    </location>
</feature>
<evidence type="ECO:0000259" key="12">
    <source>
        <dbReference type="PROSITE" id="PS50109"/>
    </source>
</evidence>
<dbReference type="EMBL" id="CAFBQP010000016">
    <property type="protein sequence ID" value="CAB5056654.1"/>
    <property type="molecule type" value="Genomic_DNA"/>
</dbReference>
<evidence type="ECO:0000259" key="13">
    <source>
        <dbReference type="PROSITE" id="PS50885"/>
    </source>
</evidence>
<evidence type="ECO:0000313" key="16">
    <source>
        <dbReference type="EMBL" id="CAB4881570.1"/>
    </source>
</evidence>
<evidence type="ECO:0000256" key="1">
    <source>
        <dbReference type="ARBA" id="ARBA00000085"/>
    </source>
</evidence>
<feature type="transmembrane region" description="Helical" evidence="11">
    <location>
        <begin position="165"/>
        <end position="188"/>
    </location>
</feature>
<dbReference type="SUPFAM" id="SSF47384">
    <property type="entry name" value="Homodimeric domain of signal transducing histidine kinase"/>
    <property type="match status" value="1"/>
</dbReference>
<evidence type="ECO:0000256" key="4">
    <source>
        <dbReference type="ARBA" id="ARBA00022553"/>
    </source>
</evidence>
<dbReference type="SUPFAM" id="SSF55874">
    <property type="entry name" value="ATPase domain of HSP90 chaperone/DNA topoisomerase II/histidine kinase"/>
    <property type="match status" value="1"/>
</dbReference>
<dbReference type="EMBL" id="CAEZYY010000015">
    <property type="protein sequence ID" value="CAB4755938.1"/>
    <property type="molecule type" value="Genomic_DNA"/>
</dbReference>
<evidence type="ECO:0000256" key="11">
    <source>
        <dbReference type="SAM" id="Phobius"/>
    </source>
</evidence>
<dbReference type="SMART" id="SM00388">
    <property type="entry name" value="HisKA"/>
    <property type="match status" value="1"/>
</dbReference>
<dbReference type="GO" id="GO:0005886">
    <property type="term" value="C:plasma membrane"/>
    <property type="evidence" value="ECO:0007669"/>
    <property type="project" value="TreeGrafter"/>
</dbReference>
<dbReference type="EC" id="2.7.13.3" evidence="3"/>
<feature type="transmembrane region" description="Helical" evidence="11">
    <location>
        <begin position="20"/>
        <end position="40"/>
    </location>
</feature>
<dbReference type="Pfam" id="PF02518">
    <property type="entry name" value="HATPase_c"/>
    <property type="match status" value="1"/>
</dbReference>
<dbReference type="Pfam" id="PF00512">
    <property type="entry name" value="HisKA"/>
    <property type="match status" value="1"/>
</dbReference>
<keyword evidence="9" id="KW-0902">Two-component regulatory system</keyword>
<keyword evidence="6 11" id="KW-0812">Transmembrane</keyword>
<dbReference type="PROSITE" id="PS50109">
    <property type="entry name" value="HIS_KIN"/>
    <property type="match status" value="1"/>
</dbReference>
<keyword evidence="8 11" id="KW-1133">Transmembrane helix</keyword>
<name>A0A6J6U9R0_9ZZZZ</name>
<proteinExistence type="predicted"/>
<dbReference type="InterPro" id="IPR036097">
    <property type="entry name" value="HisK_dim/P_sf"/>
</dbReference>
<feature type="domain" description="Histidine kinase" evidence="12">
    <location>
        <begin position="250"/>
        <end position="461"/>
    </location>
</feature>